<sequence length="113" mass="12358">MAKKVHVGYEASEWSVTIKGEMASVVNAALMAGESTVIIYSENGKNNRSRYDTTHTMTGEVNIEYDASKMREQQTLTLTGQISKHAWLDNGVPITTVDIDNGTYNIGGALFNV</sequence>
<name>A0A0H3ZYX4_9VIBR</name>
<reference evidence="1" key="1">
    <citation type="journal article" date="2015" name="MBio">
        <title>Eco-Evolutionary Dynamics of Episomes among Ecologically Cohesive Bacterial Populations.</title>
        <authorList>
            <person name="Xue H."/>
            <person name="Cordero O.X."/>
            <person name="Camas F.M."/>
            <person name="Trimble W."/>
            <person name="Meyer F."/>
            <person name="Guglielmini J."/>
            <person name="Rocha E.P."/>
            <person name="Polz M.F."/>
        </authorList>
    </citation>
    <scope>NUCLEOTIDE SEQUENCE</scope>
    <source>
        <strain evidence="1">FF_375</strain>
    </source>
</reference>
<accession>A0A0H3ZYX4</accession>
<protein>
    <submittedName>
        <fullName evidence="1">Uncharacterized protein</fullName>
    </submittedName>
</protein>
<organism evidence="1">
    <name type="scientific">Vibrio tasmaniensis</name>
    <dbReference type="NCBI Taxonomy" id="212663"/>
    <lineage>
        <taxon>Bacteria</taxon>
        <taxon>Pseudomonadati</taxon>
        <taxon>Pseudomonadota</taxon>
        <taxon>Gammaproteobacteria</taxon>
        <taxon>Vibrionales</taxon>
        <taxon>Vibrionaceae</taxon>
        <taxon>Vibrio</taxon>
    </lineage>
</organism>
<dbReference type="EMBL" id="KP795605">
    <property type="protein sequence ID" value="AKN38656.1"/>
    <property type="molecule type" value="Genomic_DNA"/>
</dbReference>
<dbReference type="AlphaFoldDB" id="A0A0H3ZYX4"/>
<evidence type="ECO:0000313" key="1">
    <source>
        <dbReference type="EMBL" id="AKN38656.1"/>
    </source>
</evidence>
<proteinExistence type="predicted"/>